<keyword evidence="3" id="KW-0732">Signal</keyword>
<comment type="caution">
    <text evidence="8">The sequence shown here is derived from an EMBL/GenBank/DDBJ whole genome shotgun (WGS) entry which is preliminary data.</text>
</comment>
<evidence type="ECO:0000313" key="9">
    <source>
        <dbReference type="Proteomes" id="UP000016496"/>
    </source>
</evidence>
<keyword evidence="5" id="KW-0998">Cell outer membrane</keyword>
<dbReference type="Proteomes" id="UP000016496">
    <property type="component" value="Unassembled WGS sequence"/>
</dbReference>
<name>U2CBA8_9BACE</name>
<dbReference type="InterPro" id="IPR012944">
    <property type="entry name" value="SusD_RagB_dom"/>
</dbReference>
<dbReference type="InterPro" id="IPR011990">
    <property type="entry name" value="TPR-like_helical_dom_sf"/>
</dbReference>
<dbReference type="EMBL" id="AWSV01000154">
    <property type="protein sequence ID" value="ERI81805.1"/>
    <property type="molecule type" value="Genomic_DNA"/>
</dbReference>
<evidence type="ECO:0000256" key="3">
    <source>
        <dbReference type="ARBA" id="ARBA00022729"/>
    </source>
</evidence>
<evidence type="ECO:0000256" key="4">
    <source>
        <dbReference type="ARBA" id="ARBA00023136"/>
    </source>
</evidence>
<feature type="domain" description="SusD-like N-terminal" evidence="7">
    <location>
        <begin position="129"/>
        <end position="238"/>
    </location>
</feature>
<evidence type="ECO:0000313" key="8">
    <source>
        <dbReference type="EMBL" id="ERI81805.1"/>
    </source>
</evidence>
<dbReference type="Pfam" id="PF07980">
    <property type="entry name" value="SusD_RagB"/>
    <property type="match status" value="1"/>
</dbReference>
<dbReference type="Gene3D" id="1.25.40.390">
    <property type="match status" value="1"/>
</dbReference>
<gene>
    <name evidence="8" type="ORF">HMPREF1981_02991</name>
</gene>
<protein>
    <submittedName>
        <fullName evidence="8">SusD family protein</fullName>
    </submittedName>
</protein>
<evidence type="ECO:0000259" key="6">
    <source>
        <dbReference type="Pfam" id="PF07980"/>
    </source>
</evidence>
<evidence type="ECO:0000256" key="1">
    <source>
        <dbReference type="ARBA" id="ARBA00004442"/>
    </source>
</evidence>
<dbReference type="GO" id="GO:0009279">
    <property type="term" value="C:cell outer membrane"/>
    <property type="evidence" value="ECO:0007669"/>
    <property type="project" value="UniProtKB-SubCell"/>
</dbReference>
<evidence type="ECO:0000256" key="5">
    <source>
        <dbReference type="ARBA" id="ARBA00023237"/>
    </source>
</evidence>
<comment type="similarity">
    <text evidence="2">Belongs to the SusD family.</text>
</comment>
<keyword evidence="4" id="KW-0472">Membrane</keyword>
<feature type="domain" description="RagB/SusD" evidence="6">
    <location>
        <begin position="315"/>
        <end position="600"/>
    </location>
</feature>
<dbReference type="HOGENOM" id="CLU_015553_0_3_10"/>
<organism evidence="8 9">
    <name type="scientific">Bacteroides pyogenes F0041</name>
    <dbReference type="NCBI Taxonomy" id="1321819"/>
    <lineage>
        <taxon>Bacteria</taxon>
        <taxon>Pseudomonadati</taxon>
        <taxon>Bacteroidota</taxon>
        <taxon>Bacteroidia</taxon>
        <taxon>Bacteroidales</taxon>
        <taxon>Bacteroidaceae</taxon>
        <taxon>Bacteroides</taxon>
    </lineage>
</organism>
<proteinExistence type="inferred from homology"/>
<sequence length="600" mass="68465">MMKNYQKYIGCLSLLLCGVLAGCEDIKFGEKFLDKPLSNELNIDSVFNKKVYAEQALAEVYHSLPDFLPMQGRMGYGVLEILTDLADWTKKGAPKFYTGTVDGTSVFLEHLPYRLDVDGRTVGVGPVYGIRRAYVYLENVDRVPDMTAEEKAVGKAEAKVLIAYHYTQMLRYYGGMPWIDHAYKASDDMKMPRMTVQETVDKIVSLLDEAASVLPWEVDAAEDGRVTAAAALALKSRVLQFAASPLFNADKPYMEGEAAARHFVWYGGYSADRWQKALDAGQEFLKKNKEYADAYRLVNTGNPREDFVAGYFERNNKETLISSRRFTTYMTGKTPFAQIRYGVASPTLTYVDMFQMNDGTEFDWNNKNHKDFPFFDNNGKPRRDIRLYETVAVNQDKFKGSQKVEIYVGAKQAPYNSGKMSYNGFAMRKFIRNFNDEVNGKFYTCPLLRLPEVYLNIAEAMNELGKASGADASGRTAYDYVNLIRKRAGMPSITSASVPPGETLREAILRERAVEFGYEEVRYFDLIRWKRSDVFTKQLSRLIIKKAPKNPDKFSYEISTEMAETRQYAKPDKWNNKYFLLPLPVNEINKKYGLIQNPGW</sequence>
<dbReference type="InterPro" id="IPR033985">
    <property type="entry name" value="SusD-like_N"/>
</dbReference>
<dbReference type="AlphaFoldDB" id="U2CBA8"/>
<dbReference type="SUPFAM" id="SSF48452">
    <property type="entry name" value="TPR-like"/>
    <property type="match status" value="1"/>
</dbReference>
<accession>U2CBA8</accession>
<evidence type="ECO:0000259" key="7">
    <source>
        <dbReference type="Pfam" id="PF14322"/>
    </source>
</evidence>
<reference evidence="8 9" key="1">
    <citation type="submission" date="2013-08" db="EMBL/GenBank/DDBJ databases">
        <authorList>
            <person name="Weinstock G."/>
            <person name="Sodergren E."/>
            <person name="Wylie T."/>
            <person name="Fulton L."/>
            <person name="Fulton R."/>
            <person name="Fronick C."/>
            <person name="O'Laughlin M."/>
            <person name="Godfrey J."/>
            <person name="Miner T."/>
            <person name="Herter B."/>
            <person name="Appelbaum E."/>
            <person name="Cordes M."/>
            <person name="Lek S."/>
            <person name="Wollam A."/>
            <person name="Pepin K.H."/>
            <person name="Palsikar V.B."/>
            <person name="Mitreva M."/>
            <person name="Wilson R.K."/>
        </authorList>
    </citation>
    <scope>NUCLEOTIDE SEQUENCE [LARGE SCALE GENOMIC DNA]</scope>
    <source>
        <strain evidence="8 9">F0041</strain>
    </source>
</reference>
<evidence type="ECO:0000256" key="2">
    <source>
        <dbReference type="ARBA" id="ARBA00006275"/>
    </source>
</evidence>
<dbReference type="Pfam" id="PF14322">
    <property type="entry name" value="SusD-like_3"/>
    <property type="match status" value="1"/>
</dbReference>
<comment type="subcellular location">
    <subcellularLocation>
        <location evidence="1">Cell outer membrane</location>
    </subcellularLocation>
</comment>
<dbReference type="PATRIC" id="fig|1321819.3.peg.2763"/>
<dbReference type="PROSITE" id="PS51257">
    <property type="entry name" value="PROKAR_LIPOPROTEIN"/>
    <property type="match status" value="1"/>
</dbReference>